<dbReference type="EMBL" id="JACHOA010000010">
    <property type="protein sequence ID" value="MBB4615661.1"/>
    <property type="molecule type" value="Genomic_DNA"/>
</dbReference>
<keyword evidence="3" id="KW-1185">Reference proteome</keyword>
<comment type="caution">
    <text evidence="2">The sequence shown here is derived from an EMBL/GenBank/DDBJ whole genome shotgun (WGS) entry which is preliminary data.</text>
</comment>
<dbReference type="Proteomes" id="UP000538566">
    <property type="component" value="Unassembled WGS sequence"/>
</dbReference>
<organism evidence="2 3">
    <name type="scientific">Novosphingobium taihuense</name>
    <dbReference type="NCBI Taxonomy" id="260085"/>
    <lineage>
        <taxon>Bacteria</taxon>
        <taxon>Pseudomonadati</taxon>
        <taxon>Pseudomonadota</taxon>
        <taxon>Alphaproteobacteria</taxon>
        <taxon>Sphingomonadales</taxon>
        <taxon>Sphingomonadaceae</taxon>
        <taxon>Novosphingobium</taxon>
    </lineage>
</organism>
<evidence type="ECO:0000313" key="3">
    <source>
        <dbReference type="Proteomes" id="UP000538566"/>
    </source>
</evidence>
<dbReference type="AlphaFoldDB" id="A0A7W7EW34"/>
<keyword evidence="1" id="KW-0472">Membrane</keyword>
<proteinExistence type="predicted"/>
<protein>
    <submittedName>
        <fullName evidence="2">Pilus assembly protein Flp/PilA</fullName>
    </submittedName>
</protein>
<keyword evidence="1" id="KW-0812">Transmembrane</keyword>
<accession>A0A7W7EW34</accession>
<name>A0A7W7EW34_9SPHN</name>
<sequence length="66" mass="6527">MTKFFANFLRDESGASAAEYVILTGVMGALVAGGAFAFGGKLKSGMSTSGDKIVSCAAPADGATTC</sequence>
<evidence type="ECO:0000256" key="1">
    <source>
        <dbReference type="SAM" id="Phobius"/>
    </source>
</evidence>
<keyword evidence="1" id="KW-1133">Transmembrane helix</keyword>
<reference evidence="2 3" key="1">
    <citation type="submission" date="2020-08" db="EMBL/GenBank/DDBJ databases">
        <title>Genomic Encyclopedia of Type Strains, Phase IV (KMG-IV): sequencing the most valuable type-strain genomes for metagenomic binning, comparative biology and taxonomic classification.</title>
        <authorList>
            <person name="Goeker M."/>
        </authorList>
    </citation>
    <scope>NUCLEOTIDE SEQUENCE [LARGE SCALE GENOMIC DNA]</scope>
    <source>
        <strain evidence="2 3">DSM 17507</strain>
    </source>
</reference>
<feature type="transmembrane region" description="Helical" evidence="1">
    <location>
        <begin position="20"/>
        <end position="39"/>
    </location>
</feature>
<evidence type="ECO:0000313" key="2">
    <source>
        <dbReference type="EMBL" id="MBB4615661.1"/>
    </source>
</evidence>
<dbReference type="RefSeq" id="WP_181447291.1">
    <property type="nucleotide sequence ID" value="NZ_JACHOA010000010.1"/>
</dbReference>
<gene>
    <name evidence="2" type="ORF">GGR37_003961</name>
</gene>